<dbReference type="AlphaFoldDB" id="A0A836AL79"/>
<comment type="caution">
    <text evidence="2">The sequence shown here is derived from an EMBL/GenBank/DDBJ whole genome shotgun (WGS) entry which is preliminary data.</text>
</comment>
<evidence type="ECO:0000256" key="1">
    <source>
        <dbReference type="SAM" id="MobiDB-lite"/>
    </source>
</evidence>
<protein>
    <submittedName>
        <fullName evidence="2">Uncharacterized protein</fullName>
    </submittedName>
</protein>
<evidence type="ECO:0000313" key="2">
    <source>
        <dbReference type="EMBL" id="KAG5212850.1"/>
    </source>
</evidence>
<gene>
    <name evidence="2" type="ORF">JEQ12_015279</name>
</gene>
<proteinExistence type="predicted"/>
<feature type="region of interest" description="Disordered" evidence="1">
    <location>
        <begin position="118"/>
        <end position="156"/>
    </location>
</feature>
<name>A0A836AL79_SHEEP</name>
<dbReference type="Proteomes" id="UP000664991">
    <property type="component" value="Unassembled WGS sequence"/>
</dbReference>
<evidence type="ECO:0000313" key="3">
    <source>
        <dbReference type="Proteomes" id="UP000664991"/>
    </source>
</evidence>
<feature type="compositionally biased region" description="Polar residues" evidence="1">
    <location>
        <begin position="138"/>
        <end position="148"/>
    </location>
</feature>
<accession>A0A836AL79</accession>
<reference evidence="2 3" key="1">
    <citation type="submission" date="2020-12" db="EMBL/GenBank/DDBJ databases">
        <title>De novo assembly of Tibetan sheep genome.</title>
        <authorList>
            <person name="Li X."/>
        </authorList>
    </citation>
    <scope>NUCLEOTIDE SEQUENCE [LARGE SCALE GENOMIC DNA]</scope>
    <source>
        <tissue evidence="2">Heart</tissue>
    </source>
</reference>
<organism evidence="2 3">
    <name type="scientific">Ovis aries</name>
    <name type="common">Sheep</name>
    <dbReference type="NCBI Taxonomy" id="9940"/>
    <lineage>
        <taxon>Eukaryota</taxon>
        <taxon>Metazoa</taxon>
        <taxon>Chordata</taxon>
        <taxon>Craniata</taxon>
        <taxon>Vertebrata</taxon>
        <taxon>Euteleostomi</taxon>
        <taxon>Mammalia</taxon>
        <taxon>Eutheria</taxon>
        <taxon>Laurasiatheria</taxon>
        <taxon>Artiodactyla</taxon>
        <taxon>Ruminantia</taxon>
        <taxon>Pecora</taxon>
        <taxon>Bovidae</taxon>
        <taxon>Caprinae</taxon>
        <taxon>Ovis</taxon>
    </lineage>
</organism>
<feature type="region of interest" description="Disordered" evidence="1">
    <location>
        <begin position="1"/>
        <end position="21"/>
    </location>
</feature>
<sequence>MTLLAVEPQPRPDVPGQKGTAQTEVVDRFSLSVILMKLHLQELRHPKFLQPLYLYLKRTPDRVKMRVRSGSSRPTRQHRLISGMGAVKPGERLWTEFWSRPSLQDACRCHGLQEERLGAGPGGTVNPVARRRDPDTMGSGSWALQQWGSRHPTLPS</sequence>
<dbReference type="EMBL" id="JAEMGP010000003">
    <property type="protein sequence ID" value="KAG5212850.1"/>
    <property type="molecule type" value="Genomic_DNA"/>
</dbReference>